<dbReference type="HAMAP" id="MF_00006">
    <property type="entry name" value="Arg_succ_lyase"/>
    <property type="match status" value="1"/>
</dbReference>
<dbReference type="AlphaFoldDB" id="A0A7S3BHP8"/>
<comment type="similarity">
    <text evidence="3">Belongs to the lyase 1 family. Argininosuccinate lyase subfamily.</text>
</comment>
<accession>A0A7S3BHP8</accession>
<evidence type="ECO:0000256" key="1">
    <source>
        <dbReference type="ARBA" id="ARBA00000985"/>
    </source>
</evidence>
<name>A0A7S3BHP8_9VIRI</name>
<dbReference type="GO" id="GO:0004056">
    <property type="term" value="F:argininosuccinate lyase activity"/>
    <property type="evidence" value="ECO:0007669"/>
    <property type="project" value="UniProtKB-EC"/>
</dbReference>
<evidence type="ECO:0000313" key="11">
    <source>
        <dbReference type="EMBL" id="CAE0133620.1"/>
    </source>
</evidence>
<dbReference type="Gene3D" id="1.20.200.10">
    <property type="entry name" value="Fumarase/aspartase (Central domain)"/>
    <property type="match status" value="1"/>
</dbReference>
<dbReference type="SUPFAM" id="SSF48557">
    <property type="entry name" value="L-aspartase-like"/>
    <property type="match status" value="1"/>
</dbReference>
<dbReference type="PANTHER" id="PTHR43814:SF1">
    <property type="entry name" value="ARGININOSUCCINATE LYASE"/>
    <property type="match status" value="1"/>
</dbReference>
<dbReference type="EMBL" id="HBHY01007064">
    <property type="protein sequence ID" value="CAE0133620.1"/>
    <property type="molecule type" value="Transcribed_RNA"/>
</dbReference>
<evidence type="ECO:0000256" key="3">
    <source>
        <dbReference type="ARBA" id="ARBA00010755"/>
    </source>
</evidence>
<dbReference type="Pfam" id="PF14698">
    <property type="entry name" value="ASL_C2"/>
    <property type="match status" value="1"/>
</dbReference>
<dbReference type="InterPro" id="IPR009049">
    <property type="entry name" value="Argininosuccinate_lyase"/>
</dbReference>
<evidence type="ECO:0000256" key="6">
    <source>
        <dbReference type="ARBA" id="ARBA00022605"/>
    </source>
</evidence>
<dbReference type="InterPro" id="IPR029419">
    <property type="entry name" value="Arg_succ_lyase_C"/>
</dbReference>
<dbReference type="InterPro" id="IPR008948">
    <property type="entry name" value="L-Aspartase-like"/>
</dbReference>
<dbReference type="PANTHER" id="PTHR43814">
    <property type="entry name" value="ARGININOSUCCINATE LYASE"/>
    <property type="match status" value="1"/>
</dbReference>
<dbReference type="PRINTS" id="PR00145">
    <property type="entry name" value="ARGSUCLYASE"/>
</dbReference>
<dbReference type="InterPro" id="IPR024083">
    <property type="entry name" value="Fumarase/histidase_N"/>
</dbReference>
<evidence type="ECO:0000259" key="10">
    <source>
        <dbReference type="Pfam" id="PF14698"/>
    </source>
</evidence>
<dbReference type="Gene3D" id="1.10.40.30">
    <property type="entry name" value="Fumarase/aspartase (C-terminal domain)"/>
    <property type="match status" value="1"/>
</dbReference>
<dbReference type="NCBIfam" id="TIGR00838">
    <property type="entry name" value="argH"/>
    <property type="match status" value="1"/>
</dbReference>
<comment type="pathway">
    <text evidence="2">Amino-acid biosynthesis; L-arginine biosynthesis; L-arginine from L-ornithine and carbamoyl phosphate: step 3/3.</text>
</comment>
<evidence type="ECO:0000256" key="7">
    <source>
        <dbReference type="ARBA" id="ARBA00023239"/>
    </source>
</evidence>
<dbReference type="EC" id="4.3.2.1" evidence="4"/>
<dbReference type="PRINTS" id="PR00149">
    <property type="entry name" value="FUMRATELYASE"/>
</dbReference>
<dbReference type="PROSITE" id="PS00163">
    <property type="entry name" value="FUMARATE_LYASES"/>
    <property type="match status" value="1"/>
</dbReference>
<reference evidence="11" key="1">
    <citation type="submission" date="2021-01" db="EMBL/GenBank/DDBJ databases">
        <authorList>
            <person name="Corre E."/>
            <person name="Pelletier E."/>
            <person name="Niang G."/>
            <person name="Scheremetjew M."/>
            <person name="Finn R."/>
            <person name="Kale V."/>
            <person name="Holt S."/>
            <person name="Cochrane G."/>
            <person name="Meng A."/>
            <person name="Brown T."/>
            <person name="Cohen L."/>
        </authorList>
    </citation>
    <scope>NUCLEOTIDE SEQUENCE</scope>
    <source>
        <strain evidence="11">RCC927</strain>
    </source>
</reference>
<organism evidence="11">
    <name type="scientific">Prasinoderma singulare</name>
    <dbReference type="NCBI Taxonomy" id="676789"/>
    <lineage>
        <taxon>Eukaryota</taxon>
        <taxon>Viridiplantae</taxon>
        <taxon>Prasinodermophyta</taxon>
        <taxon>Prasinodermophyceae</taxon>
        <taxon>Prasinodermales</taxon>
        <taxon>Prasinodermaceae</taxon>
        <taxon>Prasinoderma</taxon>
    </lineage>
</organism>
<dbReference type="InterPro" id="IPR000362">
    <property type="entry name" value="Fumarate_lyase_fam"/>
</dbReference>
<dbReference type="Pfam" id="PF00206">
    <property type="entry name" value="Lyase_1"/>
    <property type="match status" value="1"/>
</dbReference>
<feature type="domain" description="Argininosuccinate lyase C-terminal" evidence="10">
    <location>
        <begin position="321"/>
        <end position="389"/>
    </location>
</feature>
<keyword evidence="5" id="KW-0055">Arginine biosynthesis</keyword>
<dbReference type="FunFam" id="1.10.40.30:FF:000001">
    <property type="entry name" value="Argininosuccinate lyase"/>
    <property type="match status" value="1"/>
</dbReference>
<evidence type="ECO:0000259" key="9">
    <source>
        <dbReference type="Pfam" id="PF00206"/>
    </source>
</evidence>
<dbReference type="GO" id="GO:0005829">
    <property type="term" value="C:cytosol"/>
    <property type="evidence" value="ECO:0007669"/>
    <property type="project" value="TreeGrafter"/>
</dbReference>
<keyword evidence="6" id="KW-0028">Amino-acid biosynthesis</keyword>
<evidence type="ECO:0000256" key="8">
    <source>
        <dbReference type="ARBA" id="ARBA00032749"/>
    </source>
</evidence>
<protein>
    <recommendedName>
        <fullName evidence="4">argininosuccinate lyase</fullName>
        <ecNumber evidence="4">4.3.2.1</ecNumber>
    </recommendedName>
    <alternativeName>
        <fullName evidence="8">Arginosuccinase</fullName>
    </alternativeName>
</protein>
<proteinExistence type="inferred from homology"/>
<dbReference type="InterPro" id="IPR020557">
    <property type="entry name" value="Fumarate_lyase_CS"/>
</dbReference>
<evidence type="ECO:0000256" key="2">
    <source>
        <dbReference type="ARBA" id="ARBA00004941"/>
    </source>
</evidence>
<feature type="domain" description="Fumarate lyase N-terminal" evidence="9">
    <location>
        <begin position="10"/>
        <end position="258"/>
    </location>
</feature>
<dbReference type="FunFam" id="1.20.200.10:FF:000019">
    <property type="entry name" value="Argininosuccinate lyase chloroplastic"/>
    <property type="match status" value="1"/>
</dbReference>
<evidence type="ECO:0000256" key="5">
    <source>
        <dbReference type="ARBA" id="ARBA00022571"/>
    </source>
</evidence>
<sequence length="419" mass="46060">MLCAQGLMDAADLEAINKGLDEIAAAIEAGEFEWRADREDVHMNIEAALIEKAGEAGKKLHTARSRNDQVITDVRLWMRDAIDDMLERIVELQRALVLLADRNEGLVVPGYTHLQRAQPILLQHLLLAYVEQLERDAGRLKDCRARANLCPLGACAMAGTGLPIDRHATAQALGFDGPTANSVDSVMDRDFVIEFVSALSIIGMHLSRLGEEWVLWASEEFSFITPADNVSTGSSIMPQKKNPDPMEIVRGKSARVIGSLVTLLTLCKGLPSTYNRDLQEDKEPLFDAVDTVSKVLEVTTAFAYNVEFNAEHITAGLGAGFLDATTLADYLVRKEMPFRSAHEVVGRAVALGVAKDCELKDLSLDDLREINPIFEEDVYCSLGVENAVAQFQSYGSTGKARVGEQMDLWRAKLLTVDDK</sequence>
<dbReference type="CDD" id="cd01359">
    <property type="entry name" value="Argininosuccinate_lyase"/>
    <property type="match status" value="1"/>
</dbReference>
<comment type="catalytic activity">
    <reaction evidence="1">
        <text>2-(N(omega)-L-arginino)succinate = fumarate + L-arginine</text>
        <dbReference type="Rhea" id="RHEA:24020"/>
        <dbReference type="ChEBI" id="CHEBI:29806"/>
        <dbReference type="ChEBI" id="CHEBI:32682"/>
        <dbReference type="ChEBI" id="CHEBI:57472"/>
        <dbReference type="EC" id="4.3.2.1"/>
    </reaction>
</comment>
<keyword evidence="7" id="KW-0456">Lyase</keyword>
<dbReference type="Gene3D" id="1.10.275.10">
    <property type="entry name" value="Fumarase/aspartase (N-terminal domain)"/>
    <property type="match status" value="1"/>
</dbReference>
<gene>
    <name evidence="11" type="ORF">PSIN1315_LOCUS4549</name>
</gene>
<evidence type="ECO:0000256" key="4">
    <source>
        <dbReference type="ARBA" id="ARBA00012338"/>
    </source>
</evidence>
<dbReference type="InterPro" id="IPR022761">
    <property type="entry name" value="Fumarate_lyase_N"/>
</dbReference>
<dbReference type="GO" id="GO:0042450">
    <property type="term" value="P:L-arginine biosynthetic process via ornithine"/>
    <property type="evidence" value="ECO:0007669"/>
    <property type="project" value="InterPro"/>
</dbReference>